<dbReference type="GO" id="GO:0044038">
    <property type="term" value="P:cell wall macromolecule biosynthetic process"/>
    <property type="evidence" value="ECO:0007669"/>
    <property type="project" value="InterPro"/>
</dbReference>
<accession>X1DIA6</accession>
<reference evidence="2" key="1">
    <citation type="journal article" date="2014" name="Front. Microbiol.">
        <title>High frequency of phylogenetically diverse reductive dehalogenase-homologous genes in deep subseafloor sedimentary metagenomes.</title>
        <authorList>
            <person name="Kawai M."/>
            <person name="Futagami T."/>
            <person name="Toyoda A."/>
            <person name="Takaki Y."/>
            <person name="Nishi S."/>
            <person name="Hori S."/>
            <person name="Arai W."/>
            <person name="Tsubouchi T."/>
            <person name="Morono Y."/>
            <person name="Uchiyama I."/>
            <person name="Ito T."/>
            <person name="Fujiyama A."/>
            <person name="Inagaki F."/>
            <person name="Takami H."/>
        </authorList>
    </citation>
    <scope>NUCLEOTIDE SEQUENCE</scope>
    <source>
        <strain evidence="2">Expedition CK06-06</strain>
    </source>
</reference>
<dbReference type="Pfam" id="PF13480">
    <property type="entry name" value="Acetyltransf_6"/>
    <property type="match status" value="1"/>
</dbReference>
<dbReference type="InterPro" id="IPR003447">
    <property type="entry name" value="FEMABX"/>
</dbReference>
<name>X1DIA6_9ZZZZ</name>
<feature type="domain" description="BioF2-like acetyltransferase" evidence="1">
    <location>
        <begin position="2"/>
        <end position="79"/>
    </location>
</feature>
<organism evidence="2">
    <name type="scientific">marine sediment metagenome</name>
    <dbReference type="NCBI Taxonomy" id="412755"/>
    <lineage>
        <taxon>unclassified sequences</taxon>
        <taxon>metagenomes</taxon>
        <taxon>ecological metagenomes</taxon>
    </lineage>
</organism>
<evidence type="ECO:0000259" key="1">
    <source>
        <dbReference type="Pfam" id="PF13480"/>
    </source>
</evidence>
<dbReference type="EMBL" id="BARU01004365">
    <property type="protein sequence ID" value="GAH19942.1"/>
    <property type="molecule type" value="Genomic_DNA"/>
</dbReference>
<dbReference type="InterPro" id="IPR038740">
    <property type="entry name" value="BioF2-like_GNAT_dom"/>
</dbReference>
<dbReference type="AlphaFoldDB" id="X1DIA6"/>
<dbReference type="Gene3D" id="3.40.630.30">
    <property type="match status" value="1"/>
</dbReference>
<evidence type="ECO:0000313" key="2">
    <source>
        <dbReference type="EMBL" id="GAH19942.1"/>
    </source>
</evidence>
<gene>
    <name evidence="2" type="ORF">S03H2_08827</name>
</gene>
<sequence length="81" mass="9711">MDYLRNEFLSFLPDNQIVLFIGKYKNEVLASAVVVFWQGIAFYHHGASLLKHPKIPVSYLLQWEAIREAKRRDCYLYNFWE</sequence>
<dbReference type="SUPFAM" id="SSF55729">
    <property type="entry name" value="Acyl-CoA N-acyltransferases (Nat)"/>
    <property type="match status" value="1"/>
</dbReference>
<proteinExistence type="predicted"/>
<dbReference type="GO" id="GO:0016755">
    <property type="term" value="F:aminoacyltransferase activity"/>
    <property type="evidence" value="ECO:0007669"/>
    <property type="project" value="InterPro"/>
</dbReference>
<dbReference type="InterPro" id="IPR016181">
    <property type="entry name" value="Acyl_CoA_acyltransferase"/>
</dbReference>
<comment type="caution">
    <text evidence="2">The sequence shown here is derived from an EMBL/GenBank/DDBJ whole genome shotgun (WGS) entry which is preliminary data.</text>
</comment>
<dbReference type="PROSITE" id="PS51191">
    <property type="entry name" value="FEMABX"/>
    <property type="match status" value="1"/>
</dbReference>
<protein>
    <recommendedName>
        <fullName evidence="1">BioF2-like acetyltransferase domain-containing protein</fullName>
    </recommendedName>
</protein>